<feature type="non-terminal residue" evidence="1">
    <location>
        <position position="1"/>
    </location>
</feature>
<name>A0ABN7W0Y9_GIGMA</name>
<gene>
    <name evidence="1" type="ORF">GMARGA_LOCUS25278</name>
</gene>
<evidence type="ECO:0000313" key="1">
    <source>
        <dbReference type="EMBL" id="CAG8811183.1"/>
    </source>
</evidence>
<reference evidence="1 2" key="1">
    <citation type="submission" date="2021-06" db="EMBL/GenBank/DDBJ databases">
        <authorList>
            <person name="Kallberg Y."/>
            <person name="Tangrot J."/>
            <person name="Rosling A."/>
        </authorList>
    </citation>
    <scope>NUCLEOTIDE SEQUENCE [LARGE SCALE GENOMIC DNA]</scope>
    <source>
        <strain evidence="1 2">120-4 pot B 10/14</strain>
    </source>
</reference>
<keyword evidence="2" id="KW-1185">Reference proteome</keyword>
<evidence type="ECO:0000313" key="2">
    <source>
        <dbReference type="Proteomes" id="UP000789901"/>
    </source>
</evidence>
<dbReference type="EMBL" id="CAJVQB010027795">
    <property type="protein sequence ID" value="CAG8811183.1"/>
    <property type="molecule type" value="Genomic_DNA"/>
</dbReference>
<proteinExistence type="predicted"/>
<accession>A0ABN7W0Y9</accession>
<sequence length="76" mass="8722">LELKDIILGQYTKSDDTKPGYLDDKTILQAATVPLIRLQPYGLIMNVEKNAPYNELVIRVQPNEAVYMKNFILEKL</sequence>
<comment type="caution">
    <text evidence="1">The sequence shown here is derived from an EMBL/GenBank/DDBJ whole genome shotgun (WGS) entry which is preliminary data.</text>
</comment>
<protein>
    <submittedName>
        <fullName evidence="1">30292_t:CDS:1</fullName>
    </submittedName>
</protein>
<organism evidence="1 2">
    <name type="scientific">Gigaspora margarita</name>
    <dbReference type="NCBI Taxonomy" id="4874"/>
    <lineage>
        <taxon>Eukaryota</taxon>
        <taxon>Fungi</taxon>
        <taxon>Fungi incertae sedis</taxon>
        <taxon>Mucoromycota</taxon>
        <taxon>Glomeromycotina</taxon>
        <taxon>Glomeromycetes</taxon>
        <taxon>Diversisporales</taxon>
        <taxon>Gigasporaceae</taxon>
        <taxon>Gigaspora</taxon>
    </lineage>
</organism>
<dbReference type="Proteomes" id="UP000789901">
    <property type="component" value="Unassembled WGS sequence"/>
</dbReference>